<dbReference type="GO" id="GO:0015944">
    <property type="term" value="P:formate oxidation"/>
    <property type="evidence" value="ECO:0007669"/>
    <property type="project" value="TreeGrafter"/>
</dbReference>
<evidence type="ECO:0000256" key="1">
    <source>
        <dbReference type="ARBA" id="ARBA00004651"/>
    </source>
</evidence>
<dbReference type="GO" id="GO:0005886">
    <property type="term" value="C:plasma membrane"/>
    <property type="evidence" value="ECO:0007669"/>
    <property type="project" value="UniProtKB-SubCell"/>
</dbReference>
<sequence length="253" mass="29803">MAKINVLEVSDTKRPKVDTTMSEVYFKRFTFNQLVEHWVMIGSFMLLVITGMPVKFPDAWWSPVIINLVGGFEMRTQIHHAAGITMVLLGVYHVTYHIFVDKESLLERKVWPTLKDAKDFWQTVLFYFGKAEHPKYGRYSWKEKFDYWGAFWGMVMLCVTGLIMMFPFVAMDYIPYAYVHLSTIIHTDEALLATLFIFIVHWWNVHYSPEVFPMSKAWLTGNLSEKQMKHEHPLEYEEIMKQMQKGENTPPKA</sequence>
<keyword evidence="5 6" id="KW-0472">Membrane</keyword>
<keyword evidence="4 6" id="KW-1133">Transmembrane helix</keyword>
<keyword evidence="3 6" id="KW-0812">Transmembrane</keyword>
<dbReference type="InterPro" id="IPR051817">
    <property type="entry name" value="FDH_cytochrome_b556_subunit"/>
</dbReference>
<feature type="transmembrane region" description="Helical" evidence="6">
    <location>
        <begin position="190"/>
        <end position="207"/>
    </location>
</feature>
<dbReference type="STRING" id="1392998.ANME2D_00343"/>
<name>A0A284VTN4_9EURY</name>
<evidence type="ECO:0000256" key="6">
    <source>
        <dbReference type="SAM" id="Phobius"/>
    </source>
</evidence>
<organism evidence="8 9">
    <name type="scientific">Candidatus Methanoperedens nitratireducens</name>
    <dbReference type="NCBI Taxonomy" id="1392998"/>
    <lineage>
        <taxon>Archaea</taxon>
        <taxon>Methanobacteriati</taxon>
        <taxon>Methanobacteriota</taxon>
        <taxon>Stenosarchaea group</taxon>
        <taxon>Methanomicrobia</taxon>
        <taxon>Methanosarcinales</taxon>
        <taxon>ANME-2 cluster</taxon>
        <taxon>Candidatus Methanoperedentaceae</taxon>
        <taxon>Candidatus Methanoperedens</taxon>
    </lineage>
</organism>
<feature type="domain" description="Cytochrome b561 bacterial/Ni-hydrogenase" evidence="7">
    <location>
        <begin position="37"/>
        <end position="200"/>
    </location>
</feature>
<dbReference type="OrthoDB" id="145083at2157"/>
<dbReference type="RefSeq" id="WP_096207189.1">
    <property type="nucleotide sequence ID" value="NZ_FZMP01000230.1"/>
</dbReference>
<accession>A0A284VTN4</accession>
<keyword evidence="9" id="KW-1185">Reference proteome</keyword>
<evidence type="ECO:0000313" key="9">
    <source>
        <dbReference type="Proteomes" id="UP000218615"/>
    </source>
</evidence>
<proteinExistence type="predicted"/>
<feature type="transmembrane region" description="Helical" evidence="6">
    <location>
        <begin position="147"/>
        <end position="170"/>
    </location>
</feature>
<evidence type="ECO:0000259" key="7">
    <source>
        <dbReference type="Pfam" id="PF01292"/>
    </source>
</evidence>
<dbReference type="InterPro" id="IPR016174">
    <property type="entry name" value="Di-haem_cyt_TM"/>
</dbReference>
<feature type="transmembrane region" description="Helical" evidence="6">
    <location>
        <begin position="34"/>
        <end position="54"/>
    </location>
</feature>
<dbReference type="Gene3D" id="1.20.950.20">
    <property type="entry name" value="Transmembrane di-heme cytochromes, Chain C"/>
    <property type="match status" value="1"/>
</dbReference>
<dbReference type="GO" id="GO:0022904">
    <property type="term" value="P:respiratory electron transport chain"/>
    <property type="evidence" value="ECO:0007669"/>
    <property type="project" value="InterPro"/>
</dbReference>
<dbReference type="AlphaFoldDB" id="A0A284VTN4"/>
<gene>
    <name evidence="8" type="ORF">MNV_800006</name>
</gene>
<dbReference type="PANTHER" id="PTHR30074">
    <property type="entry name" value="FORMATE DEHYDROGENASE, NITRATE-INDUCIBLE, CYTOCHROME B556 FDN SUBUNIT"/>
    <property type="match status" value="1"/>
</dbReference>
<dbReference type="GO" id="GO:0009061">
    <property type="term" value="P:anaerobic respiration"/>
    <property type="evidence" value="ECO:0007669"/>
    <property type="project" value="TreeGrafter"/>
</dbReference>
<evidence type="ECO:0000256" key="4">
    <source>
        <dbReference type="ARBA" id="ARBA00022989"/>
    </source>
</evidence>
<comment type="subcellular location">
    <subcellularLocation>
        <location evidence="1">Cell membrane</location>
        <topology evidence="1">Multi-pass membrane protein</topology>
    </subcellularLocation>
</comment>
<dbReference type="EMBL" id="FZMP01000230">
    <property type="protein sequence ID" value="SNQ62655.1"/>
    <property type="molecule type" value="Genomic_DNA"/>
</dbReference>
<dbReference type="Proteomes" id="UP000218615">
    <property type="component" value="Unassembled WGS sequence"/>
</dbReference>
<protein>
    <recommendedName>
        <fullName evidence="7">Cytochrome b561 bacterial/Ni-hydrogenase domain-containing protein</fullName>
    </recommendedName>
</protein>
<dbReference type="Pfam" id="PF01292">
    <property type="entry name" value="Ni_hydr_CYTB"/>
    <property type="match status" value="1"/>
</dbReference>
<reference evidence="9" key="1">
    <citation type="submission" date="2017-06" db="EMBL/GenBank/DDBJ databases">
        <authorList>
            <person name="Cremers G."/>
        </authorList>
    </citation>
    <scope>NUCLEOTIDE SEQUENCE [LARGE SCALE GENOMIC DNA]</scope>
</reference>
<dbReference type="GO" id="GO:0009326">
    <property type="term" value="C:formate dehydrogenase complex"/>
    <property type="evidence" value="ECO:0007669"/>
    <property type="project" value="TreeGrafter"/>
</dbReference>
<evidence type="ECO:0000256" key="2">
    <source>
        <dbReference type="ARBA" id="ARBA00022475"/>
    </source>
</evidence>
<dbReference type="GO" id="GO:0036397">
    <property type="term" value="F:formate dehydrogenase (quinone) activity"/>
    <property type="evidence" value="ECO:0007669"/>
    <property type="project" value="TreeGrafter"/>
</dbReference>
<evidence type="ECO:0000313" key="8">
    <source>
        <dbReference type="EMBL" id="SNQ62655.1"/>
    </source>
</evidence>
<dbReference type="InterPro" id="IPR011577">
    <property type="entry name" value="Cyt_b561_bac/Ni-Hgenase"/>
</dbReference>
<feature type="transmembrane region" description="Helical" evidence="6">
    <location>
        <begin position="78"/>
        <end position="99"/>
    </location>
</feature>
<evidence type="ECO:0000256" key="5">
    <source>
        <dbReference type="ARBA" id="ARBA00023136"/>
    </source>
</evidence>
<dbReference type="SUPFAM" id="SSF81342">
    <property type="entry name" value="Transmembrane di-heme cytochromes"/>
    <property type="match status" value="1"/>
</dbReference>
<keyword evidence="2" id="KW-1003">Cell membrane</keyword>
<dbReference type="PANTHER" id="PTHR30074:SF6">
    <property type="entry name" value="FORMATE DEHYDROGENASE GAMMA SUBUNIT"/>
    <property type="match status" value="1"/>
</dbReference>
<evidence type="ECO:0000256" key="3">
    <source>
        <dbReference type="ARBA" id="ARBA00022692"/>
    </source>
</evidence>
<dbReference type="GO" id="GO:0009055">
    <property type="term" value="F:electron transfer activity"/>
    <property type="evidence" value="ECO:0007669"/>
    <property type="project" value="InterPro"/>
</dbReference>